<protein>
    <submittedName>
        <fullName evidence="2">Uncharacterized protein</fullName>
    </submittedName>
</protein>
<dbReference type="EMBL" id="JAXAFO010000012">
    <property type="protein sequence ID" value="MDX6849488.1"/>
    <property type="molecule type" value="Genomic_DNA"/>
</dbReference>
<gene>
    <name evidence="2" type="ORF">SCD92_08960</name>
</gene>
<keyword evidence="3" id="KW-1185">Reference proteome</keyword>
<dbReference type="Proteomes" id="UP001273505">
    <property type="component" value="Unassembled WGS sequence"/>
</dbReference>
<organism evidence="2 3">
    <name type="scientific">Gilvimarinus gilvus</name>
    <dbReference type="NCBI Taxonomy" id="3058038"/>
    <lineage>
        <taxon>Bacteria</taxon>
        <taxon>Pseudomonadati</taxon>
        <taxon>Pseudomonadota</taxon>
        <taxon>Gammaproteobacteria</taxon>
        <taxon>Cellvibrionales</taxon>
        <taxon>Cellvibrionaceae</taxon>
        <taxon>Gilvimarinus</taxon>
    </lineage>
</organism>
<proteinExistence type="predicted"/>
<evidence type="ECO:0000313" key="3">
    <source>
        <dbReference type="Proteomes" id="UP001273505"/>
    </source>
</evidence>
<evidence type="ECO:0000313" key="2">
    <source>
        <dbReference type="EMBL" id="MDX6849488.1"/>
    </source>
</evidence>
<reference evidence="2 3" key="1">
    <citation type="submission" date="2023-11" db="EMBL/GenBank/DDBJ databases">
        <title>Gilvimarinus fulvus sp. nov., isolated from the surface of Kelp.</title>
        <authorList>
            <person name="Sun Y.Y."/>
            <person name="Gong Y."/>
            <person name="Du Z.J."/>
        </authorList>
    </citation>
    <scope>NUCLEOTIDE SEQUENCE [LARGE SCALE GENOMIC DNA]</scope>
    <source>
        <strain evidence="2 3">SDUM040013</strain>
    </source>
</reference>
<feature type="region of interest" description="Disordered" evidence="1">
    <location>
        <begin position="281"/>
        <end position="302"/>
    </location>
</feature>
<dbReference type="RefSeq" id="WP_302722815.1">
    <property type="nucleotide sequence ID" value="NZ_JAULRU010000570.1"/>
</dbReference>
<sequence>MSLAPVLLVDHFPRARHLMLAIDNAGASSEMLPIDKLTVCDSIGCIKHTVGANGALQSADFDTESGNVFECVDALLLTEKGSRNLVRRCRLPIFTLHEEDRQWLKEADWPRVVDHGKQSLNALLSVLPFYGVRHVLHLGVKGLSQNIQQETPGLTISYHETARVERLQEFSKETLEKITGSYYGAFVFRNEAYADCFMRFARRYNVDLSKKTAFARTPSIGKKLVGFFQVLAESSTSDEDFAQSLIQWAIDFPSADSFRAAFTGGRNTQKLSQVPIVESGEGESWSIDDLRPPSSATLRDGS</sequence>
<evidence type="ECO:0000256" key="1">
    <source>
        <dbReference type="SAM" id="MobiDB-lite"/>
    </source>
</evidence>
<name>A0ABU4S0X3_9GAMM</name>
<accession>A0ABU4S0X3</accession>
<comment type="caution">
    <text evidence="2">The sequence shown here is derived from an EMBL/GenBank/DDBJ whole genome shotgun (WGS) entry which is preliminary data.</text>
</comment>